<protein>
    <submittedName>
        <fullName evidence="1">Uncharacterized protein</fullName>
    </submittedName>
</protein>
<evidence type="ECO:0000313" key="1">
    <source>
        <dbReference type="EMBL" id="EGT45657.1"/>
    </source>
</evidence>
<dbReference type="PANTHER" id="PTHR37964">
    <property type="entry name" value="SUPPRESSOR"/>
    <property type="match status" value="1"/>
</dbReference>
<dbReference type="STRING" id="135651.G0MCE9"/>
<dbReference type="OMA" id="YTLEVEM"/>
<reference evidence="2" key="1">
    <citation type="submission" date="2011-07" db="EMBL/GenBank/DDBJ databases">
        <authorList>
            <consortium name="Caenorhabditis brenneri Sequencing and Analysis Consortium"/>
            <person name="Wilson R.K."/>
        </authorList>
    </citation>
    <scope>NUCLEOTIDE SEQUENCE [LARGE SCALE GENOMIC DNA]</scope>
    <source>
        <strain evidence="2">PB2801</strain>
    </source>
</reference>
<dbReference type="PANTHER" id="PTHR37964:SF1">
    <property type="entry name" value="SUPPRESSOR-RELATED"/>
    <property type="match status" value="1"/>
</dbReference>
<dbReference type="InterPro" id="IPR036296">
    <property type="entry name" value="SKP1-like_dim_sf"/>
</dbReference>
<keyword evidence="2" id="KW-1185">Reference proteome</keyword>
<organism evidence="2">
    <name type="scientific">Caenorhabditis brenneri</name>
    <name type="common">Nematode worm</name>
    <dbReference type="NCBI Taxonomy" id="135651"/>
    <lineage>
        <taxon>Eukaryota</taxon>
        <taxon>Metazoa</taxon>
        <taxon>Ecdysozoa</taxon>
        <taxon>Nematoda</taxon>
        <taxon>Chromadorea</taxon>
        <taxon>Rhabditida</taxon>
        <taxon>Rhabditina</taxon>
        <taxon>Rhabditomorpha</taxon>
        <taxon>Rhabditoidea</taxon>
        <taxon>Rhabditidae</taxon>
        <taxon>Peloderinae</taxon>
        <taxon>Caenorhabditis</taxon>
    </lineage>
</organism>
<dbReference type="GO" id="GO:0006511">
    <property type="term" value="P:ubiquitin-dependent protein catabolic process"/>
    <property type="evidence" value="ECO:0007669"/>
    <property type="project" value="InterPro"/>
</dbReference>
<dbReference type="AlphaFoldDB" id="G0MCE9"/>
<dbReference type="EMBL" id="GL379789">
    <property type="protein sequence ID" value="EGT45657.1"/>
    <property type="molecule type" value="Genomic_DNA"/>
</dbReference>
<dbReference type="Proteomes" id="UP000008068">
    <property type="component" value="Unassembled WGS sequence"/>
</dbReference>
<dbReference type="HOGENOM" id="CLU_129471_0_0_1"/>
<evidence type="ECO:0000313" key="2">
    <source>
        <dbReference type="Proteomes" id="UP000008068"/>
    </source>
</evidence>
<dbReference type="Gene3D" id="3.30.710.10">
    <property type="entry name" value="Potassium Channel Kv1.1, Chain A"/>
    <property type="match status" value="1"/>
</dbReference>
<dbReference type="SUPFAM" id="SSF81382">
    <property type="entry name" value="Skp1 dimerisation domain-like"/>
    <property type="match status" value="1"/>
</dbReference>
<dbReference type="InterPro" id="IPR011333">
    <property type="entry name" value="SKP1/BTB/POZ_sf"/>
</dbReference>
<sequence length="163" mass="18753">MSVEIEIPIKFKDQEETSILRDVNVVKQCPVIVRALEGRNPDWETKGIKLGYTLEVEMKKAAGDFVFTYNTRYKLPESEDVNPKLEDFADINEKTLPELKEIIEAASYLENNQFMNCVAFVIAQKLNDLTIEEIAEYFNVPYEAETSFFAKRDGWVRAPSGIF</sequence>
<gene>
    <name evidence="1" type="ORF">CAEBREN_10414</name>
</gene>
<name>G0MCE9_CAEBE</name>
<dbReference type="OrthoDB" id="5814534at2759"/>
<dbReference type="InParanoid" id="G0MCE9"/>
<accession>G0MCE9</accession>
<proteinExistence type="predicted"/>